<protein>
    <submittedName>
        <fullName evidence="9">Undecaprenyl/decaprenyl-phosphate alpha-N-acetylglucosaminyl 1-phosphate transferase</fullName>
    </submittedName>
</protein>
<reference evidence="9 10" key="1">
    <citation type="submission" date="2019-03" db="EMBL/GenBank/DDBJ databases">
        <title>Algoriphagus sp. nov, a new strain isolated from root system soil of mangrove plant Kandelia.</title>
        <authorList>
            <person name="Yin Q."/>
            <person name="Wang K."/>
            <person name="Song Z."/>
        </authorList>
    </citation>
    <scope>NUCLEOTIDE SEQUENCE [LARGE SCALE GENOMIC DNA]</scope>
    <source>
        <strain evidence="9 10">XY-J91</strain>
    </source>
</reference>
<evidence type="ECO:0000256" key="1">
    <source>
        <dbReference type="ARBA" id="ARBA00004651"/>
    </source>
</evidence>
<dbReference type="PANTHER" id="PTHR22926:SF3">
    <property type="entry name" value="UNDECAPRENYL-PHOSPHATE ALPHA-N-ACETYLGLUCOSAMINYL 1-PHOSPHATE TRANSFERASE"/>
    <property type="match status" value="1"/>
</dbReference>
<dbReference type="GO" id="GO:0046872">
    <property type="term" value="F:metal ion binding"/>
    <property type="evidence" value="ECO:0007669"/>
    <property type="project" value="UniProtKB-KW"/>
</dbReference>
<dbReference type="PANTHER" id="PTHR22926">
    <property type="entry name" value="PHOSPHO-N-ACETYLMURAMOYL-PENTAPEPTIDE-TRANSFERASE"/>
    <property type="match status" value="1"/>
</dbReference>
<dbReference type="GO" id="GO:0009103">
    <property type="term" value="P:lipopolysaccharide biosynthetic process"/>
    <property type="evidence" value="ECO:0007669"/>
    <property type="project" value="TreeGrafter"/>
</dbReference>
<evidence type="ECO:0000313" key="10">
    <source>
        <dbReference type="Proteomes" id="UP000297647"/>
    </source>
</evidence>
<evidence type="ECO:0000256" key="3">
    <source>
        <dbReference type="ARBA" id="ARBA00022679"/>
    </source>
</evidence>
<dbReference type="InterPro" id="IPR000715">
    <property type="entry name" value="Glycosyl_transferase_4"/>
</dbReference>
<dbReference type="GO" id="GO:0005886">
    <property type="term" value="C:plasma membrane"/>
    <property type="evidence" value="ECO:0007669"/>
    <property type="project" value="UniProtKB-SubCell"/>
</dbReference>
<sequence length="388" mass="42874">MLFLFVLLTAFSIGFLVMPVVIKILQKARIGDAPGGRKIHKKFIPSMGGIGFFVAAAVSIAIWGWQFPLPDIRYLLGAISLMFFVGLRDDLVELKASHKLLGQLVAVVLVVVMGDVRIKDFHGFLGIGELNLFFSYTFSAFVLLVLTNAFNLIDGLDGLAGTTGLIVSGLLGVWFVIQGLDSFAVLSFSFFGGVLAFLLFNWHPAKIFMGDTGSLTLGFVLGALIIAFMEFNAGLPDNASWRFEPTFSTGIALMIFPLYDMARVFTRRIRRGQGPMTPDKSHVHHFLLRMGLQHHQVTLVLAFVQLVVIATTLVLINFSDHIVLPIISAIVLLLGYRLDRIAVKYVKKKVATEPRILDLSKRSIDKVGSQKGVKIDPKDFQNNTINYN</sequence>
<evidence type="ECO:0000256" key="5">
    <source>
        <dbReference type="ARBA" id="ARBA00022989"/>
    </source>
</evidence>
<dbReference type="Pfam" id="PF00953">
    <property type="entry name" value="Glycos_transf_4"/>
    <property type="match status" value="1"/>
</dbReference>
<evidence type="ECO:0000256" key="6">
    <source>
        <dbReference type="ARBA" id="ARBA00023136"/>
    </source>
</evidence>
<feature type="transmembrane region" description="Helical" evidence="8">
    <location>
        <begin position="247"/>
        <end position="266"/>
    </location>
</feature>
<comment type="subcellular location">
    <subcellularLocation>
        <location evidence="1">Cell membrane</location>
        <topology evidence="1">Multi-pass membrane protein</topology>
    </subcellularLocation>
</comment>
<feature type="transmembrane region" description="Helical" evidence="8">
    <location>
        <begin position="214"/>
        <end position="235"/>
    </location>
</feature>
<dbReference type="GO" id="GO:0071555">
    <property type="term" value="P:cell wall organization"/>
    <property type="evidence" value="ECO:0007669"/>
    <property type="project" value="TreeGrafter"/>
</dbReference>
<evidence type="ECO:0000256" key="7">
    <source>
        <dbReference type="PIRSR" id="PIRSR600715-1"/>
    </source>
</evidence>
<feature type="transmembrane region" description="Helical" evidence="8">
    <location>
        <begin position="46"/>
        <end position="66"/>
    </location>
</feature>
<dbReference type="GO" id="GO:0016780">
    <property type="term" value="F:phosphotransferase activity, for other substituted phosphate groups"/>
    <property type="evidence" value="ECO:0007669"/>
    <property type="project" value="InterPro"/>
</dbReference>
<proteinExistence type="predicted"/>
<dbReference type="OrthoDB" id="9783652at2"/>
<keyword evidence="4 8" id="KW-0812">Transmembrane</keyword>
<feature type="transmembrane region" description="Helical" evidence="8">
    <location>
        <begin position="124"/>
        <end position="146"/>
    </location>
</feature>
<comment type="caution">
    <text evidence="9">The sequence shown here is derived from an EMBL/GenBank/DDBJ whole genome shotgun (WGS) entry which is preliminary data.</text>
</comment>
<feature type="binding site" evidence="7">
    <location>
        <position position="211"/>
    </location>
    <ligand>
        <name>Mg(2+)</name>
        <dbReference type="ChEBI" id="CHEBI:18420"/>
    </ligand>
</feature>
<keyword evidence="10" id="KW-1185">Reference proteome</keyword>
<feature type="transmembrane region" description="Helical" evidence="8">
    <location>
        <begin position="100"/>
        <end position="118"/>
    </location>
</feature>
<dbReference type="Proteomes" id="UP000297647">
    <property type="component" value="Unassembled WGS sequence"/>
</dbReference>
<feature type="binding site" evidence="7">
    <location>
        <position position="151"/>
    </location>
    <ligand>
        <name>Mg(2+)</name>
        <dbReference type="ChEBI" id="CHEBI:18420"/>
    </ligand>
</feature>
<dbReference type="GO" id="GO:0044038">
    <property type="term" value="P:cell wall macromolecule biosynthetic process"/>
    <property type="evidence" value="ECO:0007669"/>
    <property type="project" value="TreeGrafter"/>
</dbReference>
<dbReference type="PROSITE" id="PS01347">
    <property type="entry name" value="MRAY_1"/>
    <property type="match status" value="1"/>
</dbReference>
<keyword evidence="6 8" id="KW-0472">Membrane</keyword>
<evidence type="ECO:0000256" key="2">
    <source>
        <dbReference type="ARBA" id="ARBA00022475"/>
    </source>
</evidence>
<feature type="transmembrane region" description="Helical" evidence="8">
    <location>
        <begin position="183"/>
        <end position="202"/>
    </location>
</feature>
<feature type="transmembrane region" description="Helical" evidence="8">
    <location>
        <begin position="72"/>
        <end position="88"/>
    </location>
</feature>
<dbReference type="InterPro" id="IPR018480">
    <property type="entry name" value="PNAcMuramoyl-5peptid_Trfase_CS"/>
</dbReference>
<evidence type="ECO:0000256" key="4">
    <source>
        <dbReference type="ARBA" id="ARBA00022692"/>
    </source>
</evidence>
<feature type="transmembrane region" description="Helical" evidence="8">
    <location>
        <begin position="158"/>
        <end position="177"/>
    </location>
</feature>
<dbReference type="RefSeq" id="WP_135069756.1">
    <property type="nucleotide sequence ID" value="NZ_SPSB01000001.1"/>
</dbReference>
<accession>A0A4Y9R1V2</accession>
<keyword evidence="7" id="KW-0479">Metal-binding</keyword>
<dbReference type="EMBL" id="SPSB01000001">
    <property type="protein sequence ID" value="TFV97336.1"/>
    <property type="molecule type" value="Genomic_DNA"/>
</dbReference>
<organism evidence="9 10">
    <name type="scientific">Algoriphagus kandeliae</name>
    <dbReference type="NCBI Taxonomy" id="2562278"/>
    <lineage>
        <taxon>Bacteria</taxon>
        <taxon>Pseudomonadati</taxon>
        <taxon>Bacteroidota</taxon>
        <taxon>Cytophagia</taxon>
        <taxon>Cytophagales</taxon>
        <taxon>Cyclobacteriaceae</taxon>
        <taxon>Algoriphagus</taxon>
    </lineage>
</organism>
<gene>
    <name evidence="9" type="ORF">E4S40_01385</name>
</gene>
<comment type="cofactor">
    <cofactor evidence="7">
        <name>Mg(2+)</name>
        <dbReference type="ChEBI" id="CHEBI:18420"/>
    </cofactor>
</comment>
<feature type="transmembrane region" description="Helical" evidence="8">
    <location>
        <begin position="297"/>
        <end position="316"/>
    </location>
</feature>
<keyword evidence="3 9" id="KW-0808">Transferase</keyword>
<keyword evidence="5 8" id="KW-1133">Transmembrane helix</keyword>
<dbReference type="AlphaFoldDB" id="A0A4Y9R1V2"/>
<dbReference type="PROSITE" id="PS01348">
    <property type="entry name" value="MRAY_2"/>
    <property type="match status" value="1"/>
</dbReference>
<name>A0A4Y9R1V2_9BACT</name>
<evidence type="ECO:0000313" key="9">
    <source>
        <dbReference type="EMBL" id="TFV97336.1"/>
    </source>
</evidence>
<keyword evidence="7" id="KW-0460">Magnesium</keyword>
<keyword evidence="2" id="KW-1003">Cell membrane</keyword>
<dbReference type="CDD" id="cd06853">
    <property type="entry name" value="GT_WecA_like"/>
    <property type="match status" value="1"/>
</dbReference>
<feature type="transmembrane region" description="Helical" evidence="8">
    <location>
        <begin position="322"/>
        <end position="339"/>
    </location>
</feature>
<feature type="transmembrane region" description="Helical" evidence="8">
    <location>
        <begin position="6"/>
        <end position="25"/>
    </location>
</feature>
<evidence type="ECO:0000256" key="8">
    <source>
        <dbReference type="SAM" id="Phobius"/>
    </source>
</evidence>